<reference evidence="1 2" key="1">
    <citation type="submission" date="2018-03" db="EMBL/GenBank/DDBJ databases">
        <title>Mesoflavibacter sp. HG37 and Mesoflavibacter sp. HG96 sp.nov., two marine bacteria isolated from seawater of Western Pacific Ocean.</title>
        <authorList>
            <person name="Cheng H."/>
            <person name="Wu Y.-H."/>
            <person name="Guo L.-L."/>
            <person name="Xu X.-W."/>
        </authorList>
    </citation>
    <scope>NUCLEOTIDE SEQUENCE [LARGE SCALE GENOMIC DNA]</scope>
    <source>
        <strain evidence="1 2">KCTC 42117</strain>
    </source>
</reference>
<protein>
    <submittedName>
        <fullName evidence="1">Uncharacterized protein</fullName>
    </submittedName>
</protein>
<evidence type="ECO:0000313" key="1">
    <source>
        <dbReference type="EMBL" id="PSG94421.1"/>
    </source>
</evidence>
<dbReference type="Proteomes" id="UP000238430">
    <property type="component" value="Unassembled WGS sequence"/>
</dbReference>
<dbReference type="RefSeq" id="WP_106676420.1">
    <property type="nucleotide sequence ID" value="NZ_JACHWV010000011.1"/>
</dbReference>
<sequence>MKRQITYLFLILLIFIHSCKQTNQPNYAESSRNLAEEILVDYMKLPKMSSNLSVNGLGSPEFKSLMAKIDSLKKTNYGKDRAEIINIAEFKILYLFNEKDKAFNKITEFKNPESDILKNLYTGIYLELENKEQQAILNFKKVFNELKNERIDESNCLNYNISIILAEMSEFDFKDCHIEFLPKNYFQELRNKDKKEFIKDHFFSSFEI</sequence>
<accession>A0A2T1NNF7</accession>
<evidence type="ECO:0000313" key="2">
    <source>
        <dbReference type="Proteomes" id="UP000238430"/>
    </source>
</evidence>
<comment type="caution">
    <text evidence="1">The sequence shown here is derived from an EMBL/GenBank/DDBJ whole genome shotgun (WGS) entry which is preliminary data.</text>
</comment>
<dbReference type="AlphaFoldDB" id="A0A2T1NNF7"/>
<name>A0A2T1NNF7_9FLAO</name>
<dbReference type="EMBL" id="PXOT01000013">
    <property type="protein sequence ID" value="PSG94421.1"/>
    <property type="molecule type" value="Genomic_DNA"/>
</dbReference>
<gene>
    <name evidence="1" type="ORF">C7H61_01145</name>
</gene>
<keyword evidence="2" id="KW-1185">Reference proteome</keyword>
<proteinExistence type="predicted"/>
<organism evidence="1 2">
    <name type="scientific">Mesoflavibacter zeaxanthinifaciens subsp. sabulilitoris</name>
    <dbReference type="NCBI Taxonomy" id="1520893"/>
    <lineage>
        <taxon>Bacteria</taxon>
        <taxon>Pseudomonadati</taxon>
        <taxon>Bacteroidota</taxon>
        <taxon>Flavobacteriia</taxon>
        <taxon>Flavobacteriales</taxon>
        <taxon>Flavobacteriaceae</taxon>
        <taxon>Mesoflavibacter</taxon>
    </lineage>
</organism>